<comment type="catalytic activity">
    <reaction evidence="1">
        <text>ATP + protein L-histidine = ADP + protein N-phospho-L-histidine.</text>
        <dbReference type="EC" id="2.7.13.3"/>
    </reaction>
</comment>
<dbReference type="InterPro" id="IPR052162">
    <property type="entry name" value="Sensor_kinase/Photoreceptor"/>
</dbReference>
<feature type="domain" description="PAS" evidence="7">
    <location>
        <begin position="231"/>
        <end position="282"/>
    </location>
</feature>
<dbReference type="GO" id="GO:0000155">
    <property type="term" value="F:phosphorelay sensor kinase activity"/>
    <property type="evidence" value="ECO:0007669"/>
    <property type="project" value="InterPro"/>
</dbReference>
<dbReference type="Pfam" id="PF00512">
    <property type="entry name" value="HisKA"/>
    <property type="match status" value="1"/>
</dbReference>
<keyword evidence="3" id="KW-0597">Phosphoprotein</keyword>
<dbReference type="SMART" id="SM00387">
    <property type="entry name" value="HATPase_c"/>
    <property type="match status" value="1"/>
</dbReference>
<dbReference type="SUPFAM" id="SSF55785">
    <property type="entry name" value="PYP-like sensor domain (PAS domain)"/>
    <property type="match status" value="6"/>
</dbReference>
<dbReference type="CDD" id="cd00082">
    <property type="entry name" value="HisKA"/>
    <property type="match status" value="1"/>
</dbReference>
<dbReference type="InterPro" id="IPR036890">
    <property type="entry name" value="HATPase_C_sf"/>
</dbReference>
<reference evidence="9 10" key="1">
    <citation type="submission" date="2019-02" db="EMBL/GenBank/DDBJ databases">
        <title>Deep-cultivation of Planctomycetes and their phenomic and genomic characterization uncovers novel biology.</title>
        <authorList>
            <person name="Wiegand S."/>
            <person name="Jogler M."/>
            <person name="Boedeker C."/>
            <person name="Pinto D."/>
            <person name="Vollmers J."/>
            <person name="Rivas-Marin E."/>
            <person name="Kohn T."/>
            <person name="Peeters S.H."/>
            <person name="Heuer A."/>
            <person name="Rast P."/>
            <person name="Oberbeckmann S."/>
            <person name="Bunk B."/>
            <person name="Jeske O."/>
            <person name="Meyerdierks A."/>
            <person name="Storesund J.E."/>
            <person name="Kallscheuer N."/>
            <person name="Luecker S."/>
            <person name="Lage O.M."/>
            <person name="Pohl T."/>
            <person name="Merkel B.J."/>
            <person name="Hornburger P."/>
            <person name="Mueller R.-W."/>
            <person name="Bruemmer F."/>
            <person name="Labrenz M."/>
            <person name="Spormann A.M."/>
            <person name="Op den Camp H."/>
            <person name="Overmann J."/>
            <person name="Amann R."/>
            <person name="Jetten M.S.M."/>
            <person name="Mascher T."/>
            <person name="Medema M.H."/>
            <person name="Devos D.P."/>
            <person name="Kaster A.-K."/>
            <person name="Ovreas L."/>
            <person name="Rohde M."/>
            <person name="Galperin M.Y."/>
            <person name="Jogler C."/>
        </authorList>
    </citation>
    <scope>NUCLEOTIDE SEQUENCE [LARGE SCALE GENOMIC DNA]</scope>
    <source>
        <strain evidence="9 10">Mal52</strain>
    </source>
</reference>
<sequence>MTVQECCDAFYELLRQSVVAAQPQDSSSFTKLGRQAAHAELSLLEVVRLFEKAQARLGSEQPELTLKQFAKVTATAMSETLAGYDSVEREATGDPPDSLHEIARQYTATAISHQIGVWDWDLQTNDLFIDPCLKEMLGYQDHEIANRLEAWSELLHPDDLERTRQQSQSSLENGERSFEFEQRLIHKNGQAFWFVCRGRMICDAEGVPTRLLGTNTNVTAAKLVANEIRNGVDRYHALIETVPYGIQEFNVDGVLLYCNSACDRMLGFRPGERIGRSILDLLPTRQEADDFCRYFQKCLAEQPPAKPLITRHRAADGHIFYVQMDWNYKRDVSGQVVGYISVITDITERRRYEKSLRAAQGDLERRVAERTAALEASESRWRSMVQAAPDYLVTVDRSSRITYVNRTPMGVPGKLLHGRSVFDLADAAYRDELQTLLDEVFTTGKFASVEALARGPRGKRHWYSIRYGPIYRDGEVDGVSLFATDIDERKQAEASLNEAHQLLEAIFDNTQFLIAYLDVQLNYLMVNRAWSVAAEEGICPRFVEGDHFFDVYPNDELRTVFQSVIESTEPHSEWAKPFANVLDSKKPVTYWNWALTPVKDRDGNVIGLVVTLLDVTHRVLADETIRKSKERLQSAQEMAHLGNWDWNLESDLVEWSEEMFRIFEVDPNTFKASFSAFLNAIHPDDRDIVRDAFNGAIEKTGCYSIDYRVILPSGTKKSLHGQAQVTFDDSGKAVLISGTTQDVTARVQVEEELRQSESTLRALLEAIPDMIFRIHRDGTLLDFIPAAESAPYLPREEFLGKKIEDVLPPDVAQLCVDSQRRAAETGKVQVIEYRLDLDGVPHDYETRVLVGAKDELLSIVRDVSAERQAEERNRRHRDELAHVTRLSTMGEMATGIAHELNQPISGIASYAAACLMMLESASATPHSEKLSEVLSKIEAQAQRAGEIVRRLRKLVVRRDSMYHAVDLGDAIREVLALVDADVAQSGVEVQISTPDEVPGVLADRIQIEQVLLNLVRNAIEAMESSHIEQPLLVISVSTKADETIDVEVSDNGPGIASTDVGRVFEQFYSTKDKGMGMGLSISRTIIEAHGGRLYVANTSANGTMFRFNLPVIERTSL</sequence>
<dbReference type="EC" id="2.7.13.3" evidence="2"/>
<dbReference type="PANTHER" id="PTHR43304:SF1">
    <property type="entry name" value="PAC DOMAIN-CONTAINING PROTEIN"/>
    <property type="match status" value="1"/>
</dbReference>
<dbReference type="SUPFAM" id="SSF55874">
    <property type="entry name" value="ATPase domain of HSP90 chaperone/DNA topoisomerase II/histidine kinase"/>
    <property type="match status" value="1"/>
</dbReference>
<dbReference type="InterPro" id="IPR003661">
    <property type="entry name" value="HisK_dim/P_dom"/>
</dbReference>
<gene>
    <name evidence="9" type="primary">fixL_2</name>
    <name evidence="9" type="ORF">Mal52_36340</name>
</gene>
<keyword evidence="10" id="KW-1185">Reference proteome</keyword>
<dbReference type="Gene3D" id="3.30.565.10">
    <property type="entry name" value="Histidine kinase-like ATPase, C-terminal domain"/>
    <property type="match status" value="1"/>
</dbReference>
<dbReference type="GO" id="GO:0006355">
    <property type="term" value="P:regulation of DNA-templated transcription"/>
    <property type="evidence" value="ECO:0007669"/>
    <property type="project" value="InterPro"/>
</dbReference>
<name>A0A517ZRY7_9PLAN</name>
<dbReference type="Gene3D" id="2.10.70.100">
    <property type="match status" value="1"/>
</dbReference>
<proteinExistence type="predicted"/>
<evidence type="ECO:0000259" key="7">
    <source>
        <dbReference type="PROSITE" id="PS50112"/>
    </source>
</evidence>
<organism evidence="9 10">
    <name type="scientific">Symmachiella dynata</name>
    <dbReference type="NCBI Taxonomy" id="2527995"/>
    <lineage>
        <taxon>Bacteria</taxon>
        <taxon>Pseudomonadati</taxon>
        <taxon>Planctomycetota</taxon>
        <taxon>Planctomycetia</taxon>
        <taxon>Planctomycetales</taxon>
        <taxon>Planctomycetaceae</taxon>
        <taxon>Symmachiella</taxon>
    </lineage>
</organism>
<dbReference type="Gene3D" id="3.30.450.20">
    <property type="entry name" value="PAS domain"/>
    <property type="match status" value="6"/>
</dbReference>
<evidence type="ECO:0000313" key="9">
    <source>
        <dbReference type="EMBL" id="QDU45145.1"/>
    </source>
</evidence>
<dbReference type="InterPro" id="IPR003594">
    <property type="entry name" value="HATPase_dom"/>
</dbReference>
<dbReference type="InterPro" id="IPR005467">
    <property type="entry name" value="His_kinase_dom"/>
</dbReference>
<dbReference type="PANTHER" id="PTHR43304">
    <property type="entry name" value="PHYTOCHROME-LIKE PROTEIN CPH1"/>
    <property type="match status" value="1"/>
</dbReference>
<evidence type="ECO:0000256" key="5">
    <source>
        <dbReference type="ARBA" id="ARBA00022777"/>
    </source>
</evidence>
<evidence type="ECO:0000256" key="3">
    <source>
        <dbReference type="ARBA" id="ARBA00022553"/>
    </source>
</evidence>
<dbReference type="AlphaFoldDB" id="A0A517ZRY7"/>
<feature type="domain" description="PAC" evidence="8">
    <location>
        <begin position="306"/>
        <end position="358"/>
    </location>
</feature>
<dbReference type="InterPro" id="IPR000014">
    <property type="entry name" value="PAS"/>
</dbReference>
<evidence type="ECO:0000256" key="1">
    <source>
        <dbReference type="ARBA" id="ARBA00000085"/>
    </source>
</evidence>
<dbReference type="CDD" id="cd00130">
    <property type="entry name" value="PAS"/>
    <property type="match status" value="5"/>
</dbReference>
<feature type="domain" description="PAS" evidence="7">
    <location>
        <begin position="127"/>
        <end position="174"/>
    </location>
</feature>
<dbReference type="PRINTS" id="PR00344">
    <property type="entry name" value="BCTRLSENSOR"/>
</dbReference>
<evidence type="ECO:0000313" key="10">
    <source>
        <dbReference type="Proteomes" id="UP000319383"/>
    </source>
</evidence>
<dbReference type="Gene3D" id="1.10.287.130">
    <property type="match status" value="1"/>
</dbReference>
<dbReference type="Pfam" id="PF08447">
    <property type="entry name" value="PAS_3"/>
    <property type="match status" value="2"/>
</dbReference>
<dbReference type="PROSITE" id="PS50109">
    <property type="entry name" value="HIS_KIN"/>
    <property type="match status" value="1"/>
</dbReference>
<feature type="domain" description="PAS" evidence="7">
    <location>
        <begin position="756"/>
        <end position="826"/>
    </location>
</feature>
<dbReference type="SMART" id="SM00388">
    <property type="entry name" value="HisKA"/>
    <property type="match status" value="1"/>
</dbReference>
<feature type="domain" description="PAC" evidence="8">
    <location>
        <begin position="178"/>
        <end position="230"/>
    </location>
</feature>
<protein>
    <recommendedName>
        <fullName evidence="2">histidine kinase</fullName>
        <ecNumber evidence="2">2.7.13.3</ecNumber>
    </recommendedName>
</protein>
<evidence type="ECO:0000259" key="8">
    <source>
        <dbReference type="PROSITE" id="PS50113"/>
    </source>
</evidence>
<evidence type="ECO:0000259" key="6">
    <source>
        <dbReference type="PROSITE" id="PS50109"/>
    </source>
</evidence>
<dbReference type="SUPFAM" id="SSF47384">
    <property type="entry name" value="Homodimeric domain of signal transducing histidine kinase"/>
    <property type="match status" value="1"/>
</dbReference>
<feature type="domain" description="Histidine kinase" evidence="6">
    <location>
        <begin position="895"/>
        <end position="1113"/>
    </location>
</feature>
<feature type="domain" description="PAC" evidence="8">
    <location>
        <begin position="447"/>
        <end position="498"/>
    </location>
</feature>
<dbReference type="Pfam" id="PF00989">
    <property type="entry name" value="PAS"/>
    <property type="match status" value="1"/>
</dbReference>
<dbReference type="InterPro" id="IPR013656">
    <property type="entry name" value="PAS_4"/>
</dbReference>
<dbReference type="KEGG" id="sdyn:Mal52_36340"/>
<dbReference type="SMART" id="SM00091">
    <property type="entry name" value="PAS"/>
    <property type="match status" value="6"/>
</dbReference>
<dbReference type="Pfam" id="PF02518">
    <property type="entry name" value="HATPase_c"/>
    <property type="match status" value="1"/>
</dbReference>
<keyword evidence="4 9" id="KW-0808">Transferase</keyword>
<accession>A0A517ZRY7</accession>
<evidence type="ECO:0000256" key="2">
    <source>
        <dbReference type="ARBA" id="ARBA00012438"/>
    </source>
</evidence>
<dbReference type="PROSITE" id="PS50112">
    <property type="entry name" value="PAS"/>
    <property type="match status" value="3"/>
</dbReference>
<dbReference type="RefSeq" id="WP_145377534.1">
    <property type="nucleotide sequence ID" value="NZ_CP036276.1"/>
</dbReference>
<dbReference type="SMART" id="SM00086">
    <property type="entry name" value="PAC"/>
    <property type="match status" value="4"/>
</dbReference>
<dbReference type="InterPro" id="IPR036097">
    <property type="entry name" value="HisK_dim/P_sf"/>
</dbReference>
<dbReference type="InterPro" id="IPR013655">
    <property type="entry name" value="PAS_fold_3"/>
</dbReference>
<dbReference type="EMBL" id="CP036276">
    <property type="protein sequence ID" value="QDU45145.1"/>
    <property type="molecule type" value="Genomic_DNA"/>
</dbReference>
<dbReference type="InterPro" id="IPR035965">
    <property type="entry name" value="PAS-like_dom_sf"/>
</dbReference>
<dbReference type="NCBIfam" id="TIGR00229">
    <property type="entry name" value="sensory_box"/>
    <property type="match status" value="4"/>
</dbReference>
<dbReference type="InterPro" id="IPR013767">
    <property type="entry name" value="PAS_fold"/>
</dbReference>
<dbReference type="PROSITE" id="PS50113">
    <property type="entry name" value="PAC"/>
    <property type="match status" value="4"/>
</dbReference>
<dbReference type="Pfam" id="PF08448">
    <property type="entry name" value="PAS_4"/>
    <property type="match status" value="3"/>
</dbReference>
<dbReference type="InterPro" id="IPR001610">
    <property type="entry name" value="PAC"/>
</dbReference>
<feature type="domain" description="PAC" evidence="8">
    <location>
        <begin position="703"/>
        <end position="755"/>
    </location>
</feature>
<dbReference type="InterPro" id="IPR000700">
    <property type="entry name" value="PAS-assoc_C"/>
</dbReference>
<evidence type="ECO:0000256" key="4">
    <source>
        <dbReference type="ARBA" id="ARBA00022679"/>
    </source>
</evidence>
<dbReference type="InterPro" id="IPR004358">
    <property type="entry name" value="Sig_transdc_His_kin-like_C"/>
</dbReference>
<dbReference type="Proteomes" id="UP000319383">
    <property type="component" value="Chromosome"/>
</dbReference>
<keyword evidence="5" id="KW-0418">Kinase</keyword>